<feature type="transmembrane region" description="Helical" evidence="11">
    <location>
        <begin position="53"/>
        <end position="72"/>
    </location>
</feature>
<evidence type="ECO:0000256" key="3">
    <source>
        <dbReference type="ARBA" id="ARBA00022448"/>
    </source>
</evidence>
<evidence type="ECO:0000256" key="9">
    <source>
        <dbReference type="ARBA" id="ARBA00023136"/>
    </source>
</evidence>
<dbReference type="GO" id="GO:0015252">
    <property type="term" value="F:proton channel activity"/>
    <property type="evidence" value="ECO:0007669"/>
    <property type="project" value="InterPro"/>
</dbReference>
<evidence type="ECO:0000256" key="4">
    <source>
        <dbReference type="ARBA" id="ARBA00022475"/>
    </source>
</evidence>
<dbReference type="Proteomes" id="UP001432322">
    <property type="component" value="Unassembled WGS sequence"/>
</dbReference>
<dbReference type="PANTHER" id="PTHR21522:SF43">
    <property type="entry name" value="OTOPETRIN-2"/>
    <property type="match status" value="1"/>
</dbReference>
<dbReference type="AlphaFoldDB" id="A0AAV5X0P6"/>
<accession>A0AAV5X0P6</accession>
<organism evidence="12 13">
    <name type="scientific">Pristionchus fissidentatus</name>
    <dbReference type="NCBI Taxonomy" id="1538716"/>
    <lineage>
        <taxon>Eukaryota</taxon>
        <taxon>Metazoa</taxon>
        <taxon>Ecdysozoa</taxon>
        <taxon>Nematoda</taxon>
        <taxon>Chromadorea</taxon>
        <taxon>Rhabditida</taxon>
        <taxon>Rhabditina</taxon>
        <taxon>Diplogasteromorpha</taxon>
        <taxon>Diplogasteroidea</taxon>
        <taxon>Neodiplogasteridae</taxon>
        <taxon>Pristionchus</taxon>
    </lineage>
</organism>
<evidence type="ECO:0000256" key="6">
    <source>
        <dbReference type="ARBA" id="ARBA00022781"/>
    </source>
</evidence>
<dbReference type="EMBL" id="BTSY01000007">
    <property type="protein sequence ID" value="GMT36638.1"/>
    <property type="molecule type" value="Genomic_DNA"/>
</dbReference>
<feature type="non-terminal residue" evidence="12">
    <location>
        <position position="490"/>
    </location>
</feature>
<evidence type="ECO:0000313" key="13">
    <source>
        <dbReference type="Proteomes" id="UP001432322"/>
    </source>
</evidence>
<feature type="transmembrane region" description="Helical" evidence="11">
    <location>
        <begin position="144"/>
        <end position="163"/>
    </location>
</feature>
<evidence type="ECO:0000256" key="11">
    <source>
        <dbReference type="SAM" id="Phobius"/>
    </source>
</evidence>
<feature type="transmembrane region" description="Helical" evidence="11">
    <location>
        <begin position="453"/>
        <end position="481"/>
    </location>
</feature>
<evidence type="ECO:0000313" key="12">
    <source>
        <dbReference type="EMBL" id="GMT36638.1"/>
    </source>
</evidence>
<keyword evidence="13" id="KW-1185">Reference proteome</keyword>
<evidence type="ECO:0000256" key="1">
    <source>
        <dbReference type="ARBA" id="ARBA00004651"/>
    </source>
</evidence>
<keyword evidence="9 11" id="KW-0472">Membrane</keyword>
<keyword evidence="7 11" id="KW-1133">Transmembrane helix</keyword>
<feature type="transmembrane region" description="Helical" evidence="11">
    <location>
        <begin position="175"/>
        <end position="193"/>
    </location>
</feature>
<evidence type="ECO:0000256" key="10">
    <source>
        <dbReference type="ARBA" id="ARBA00023303"/>
    </source>
</evidence>
<comment type="caution">
    <text evidence="12">The sequence shown here is derived from an EMBL/GenBank/DDBJ whole genome shotgun (WGS) entry which is preliminary data.</text>
</comment>
<keyword evidence="6" id="KW-0375">Hydrogen ion transport</keyword>
<protein>
    <recommendedName>
        <fullName evidence="14">G protein-coupled receptor</fullName>
    </recommendedName>
</protein>
<reference evidence="12" key="1">
    <citation type="submission" date="2023-10" db="EMBL/GenBank/DDBJ databases">
        <title>Genome assembly of Pristionchus species.</title>
        <authorList>
            <person name="Yoshida K."/>
            <person name="Sommer R.J."/>
        </authorList>
    </citation>
    <scope>NUCLEOTIDE SEQUENCE</scope>
    <source>
        <strain evidence="12">RS5133</strain>
    </source>
</reference>
<keyword evidence="4" id="KW-1003">Cell membrane</keyword>
<proteinExistence type="inferred from homology"/>
<dbReference type="InterPro" id="IPR004878">
    <property type="entry name" value="Otopetrin"/>
</dbReference>
<keyword evidence="8" id="KW-0406">Ion transport</keyword>
<evidence type="ECO:0000256" key="8">
    <source>
        <dbReference type="ARBA" id="ARBA00023065"/>
    </source>
</evidence>
<dbReference type="PANTHER" id="PTHR21522">
    <property type="entry name" value="PROTON CHANNEL OTOP"/>
    <property type="match status" value="1"/>
</dbReference>
<feature type="transmembrane region" description="Helical" evidence="11">
    <location>
        <begin position="302"/>
        <end position="325"/>
    </location>
</feature>
<feature type="transmembrane region" description="Helical" evidence="11">
    <location>
        <begin position="346"/>
        <end position="369"/>
    </location>
</feature>
<sequence>MSKSWTQNKNGIDYLSSLITMIYALMLISFSIVIELSPTWSIEDSIYEMIYCFWMYGVGSLFIIFTYAFMLYPQWWNSIIIALAKRGLISNLNKYVIAEVGHNGEGCGTLYLRLGAVLFGCLSIVLFGLETFLCVNEVNCQSRFVIEDCLLITFVALQMHFIFCNTKMSVTSSRWGCKFGFMHLVAVNLWTWIRYVISKQENKTEKKRRHVVLLEALSEALSHLQSNHNSPSSSSLENHTLSWSRSTNEKIKTILAKLPSELVDLISNNNSIVLTNASEITKHTNSSRQLISSQKLGDTASILTTCLVEYALIGAAVMFVLWKSVDSQDNRSLQRLKRKSQMRIDCKSTSAGIFLGIFVLIATFIAIGINAVNSKEKVDSVPLSTAIFFLVVYTTCIGGTLIALIRMRKMQYKESATGEFVDQILMIVGMFAEFLYCGCQIDLFLIGRALMQPFIFIVFIIRYVQVVTQSAFILLSFRLTVENRREERRM</sequence>
<feature type="transmembrane region" description="Helical" evidence="11">
    <location>
        <begin position="424"/>
        <end position="447"/>
    </location>
</feature>
<evidence type="ECO:0000256" key="5">
    <source>
        <dbReference type="ARBA" id="ARBA00022692"/>
    </source>
</evidence>
<dbReference type="Pfam" id="PF03189">
    <property type="entry name" value="Otopetrin"/>
    <property type="match status" value="1"/>
</dbReference>
<comment type="similarity">
    <text evidence="2">Belongs to the otopetrin family.</text>
</comment>
<comment type="subcellular location">
    <subcellularLocation>
        <location evidence="1">Cell membrane</location>
        <topology evidence="1">Multi-pass membrane protein</topology>
    </subcellularLocation>
</comment>
<name>A0AAV5X0P6_9BILA</name>
<evidence type="ECO:0008006" key="14">
    <source>
        <dbReference type="Google" id="ProtNLM"/>
    </source>
</evidence>
<keyword evidence="10" id="KW-0407">Ion channel</keyword>
<evidence type="ECO:0000256" key="2">
    <source>
        <dbReference type="ARBA" id="ARBA00006513"/>
    </source>
</evidence>
<dbReference type="GO" id="GO:0005886">
    <property type="term" value="C:plasma membrane"/>
    <property type="evidence" value="ECO:0007669"/>
    <property type="project" value="UniProtKB-SubCell"/>
</dbReference>
<gene>
    <name evidence="12" type="ORF">PFISCL1PPCAC_27935</name>
</gene>
<feature type="transmembrane region" description="Helical" evidence="11">
    <location>
        <begin position="381"/>
        <end position="404"/>
    </location>
</feature>
<feature type="transmembrane region" description="Helical" evidence="11">
    <location>
        <begin position="110"/>
        <end position="129"/>
    </location>
</feature>
<feature type="transmembrane region" description="Helical" evidence="11">
    <location>
        <begin position="12"/>
        <end position="33"/>
    </location>
</feature>
<keyword evidence="5 11" id="KW-0812">Transmembrane</keyword>
<evidence type="ECO:0000256" key="7">
    <source>
        <dbReference type="ARBA" id="ARBA00022989"/>
    </source>
</evidence>
<keyword evidence="3" id="KW-0813">Transport</keyword>